<dbReference type="OrthoDB" id="10250354at2759"/>
<dbReference type="InterPro" id="IPR018253">
    <property type="entry name" value="DnaJ_domain_CS"/>
</dbReference>
<dbReference type="CDD" id="cd06257">
    <property type="entry name" value="DnaJ"/>
    <property type="match status" value="1"/>
</dbReference>
<evidence type="ECO:0000313" key="3">
    <source>
        <dbReference type="Proteomes" id="UP000028045"/>
    </source>
</evidence>
<proteinExistence type="predicted"/>
<dbReference type="PRINTS" id="PR00625">
    <property type="entry name" value="JDOMAIN"/>
</dbReference>
<dbReference type="Proteomes" id="UP000028045">
    <property type="component" value="Unassembled WGS sequence"/>
</dbReference>
<dbReference type="PROSITE" id="PS00636">
    <property type="entry name" value="DNAJ_1"/>
    <property type="match status" value="1"/>
</dbReference>
<name>A0A084BB61_STACB</name>
<dbReference type="InterPro" id="IPR001623">
    <property type="entry name" value="DnaJ_domain"/>
</dbReference>
<accession>A0A084BB61</accession>
<evidence type="ECO:0000259" key="1">
    <source>
        <dbReference type="PROSITE" id="PS50076"/>
    </source>
</evidence>
<dbReference type="AlphaFoldDB" id="A0A084BB61"/>
<reference evidence="2 3" key="1">
    <citation type="journal article" date="2014" name="BMC Genomics">
        <title>Comparative genome sequencing reveals chemotype-specific gene clusters in the toxigenic black mold Stachybotrys.</title>
        <authorList>
            <person name="Semeiks J."/>
            <person name="Borek D."/>
            <person name="Otwinowski Z."/>
            <person name="Grishin N.V."/>
        </authorList>
    </citation>
    <scope>NUCLEOTIDE SEQUENCE [LARGE SCALE GENOMIC DNA]</scope>
    <source>
        <strain evidence="3">CBS 109288 / IBT 7711</strain>
    </source>
</reference>
<keyword evidence="3" id="KW-1185">Reference proteome</keyword>
<dbReference type="SUPFAM" id="SSF46565">
    <property type="entry name" value="Chaperone J-domain"/>
    <property type="match status" value="1"/>
</dbReference>
<feature type="domain" description="J" evidence="1">
    <location>
        <begin position="35"/>
        <end position="103"/>
    </location>
</feature>
<dbReference type="Pfam" id="PF00226">
    <property type="entry name" value="DnaJ"/>
    <property type="match status" value="1"/>
</dbReference>
<gene>
    <name evidence="2" type="ORF">S7711_09923</name>
</gene>
<protein>
    <recommendedName>
        <fullName evidence="1">J domain-containing protein</fullName>
    </recommendedName>
</protein>
<organism evidence="2 3">
    <name type="scientific">Stachybotrys chartarum (strain CBS 109288 / IBT 7711)</name>
    <name type="common">Toxic black mold</name>
    <name type="synonym">Stilbospora chartarum</name>
    <dbReference type="NCBI Taxonomy" id="1280523"/>
    <lineage>
        <taxon>Eukaryota</taxon>
        <taxon>Fungi</taxon>
        <taxon>Dikarya</taxon>
        <taxon>Ascomycota</taxon>
        <taxon>Pezizomycotina</taxon>
        <taxon>Sordariomycetes</taxon>
        <taxon>Hypocreomycetidae</taxon>
        <taxon>Hypocreales</taxon>
        <taxon>Stachybotryaceae</taxon>
        <taxon>Stachybotrys</taxon>
    </lineage>
</organism>
<dbReference type="EMBL" id="KL647489">
    <property type="protein sequence ID" value="KEY74790.1"/>
    <property type="molecule type" value="Genomic_DNA"/>
</dbReference>
<dbReference type="HOGENOM" id="CLU_165182_0_0_1"/>
<dbReference type="InterPro" id="IPR036869">
    <property type="entry name" value="J_dom_sf"/>
</dbReference>
<dbReference type="PANTHER" id="PTHR24074">
    <property type="entry name" value="CO-CHAPERONE PROTEIN DJLA"/>
    <property type="match status" value="1"/>
</dbReference>
<evidence type="ECO:0000313" key="2">
    <source>
        <dbReference type="EMBL" id="KEY74790.1"/>
    </source>
</evidence>
<sequence>MVRQHRAYIERLEESLAAMAMKPATTGPSFGDPEGYFKIFGLDPRTPENIDDILTIYYCALALKWHPDKTGNNPEKTRKFKKLQAAYEVLSDPEQRNRYLTNGRF</sequence>
<dbReference type="PROSITE" id="PS50076">
    <property type="entry name" value="DNAJ_2"/>
    <property type="match status" value="1"/>
</dbReference>
<dbReference type="Gene3D" id="1.10.287.110">
    <property type="entry name" value="DnaJ domain"/>
    <property type="match status" value="1"/>
</dbReference>
<dbReference type="SMART" id="SM00271">
    <property type="entry name" value="DnaJ"/>
    <property type="match status" value="1"/>
</dbReference>
<dbReference type="InterPro" id="IPR050817">
    <property type="entry name" value="DjlA_DnaK_co-chaperone"/>
</dbReference>